<dbReference type="Gene3D" id="3.30.1460.10">
    <property type="match status" value="1"/>
</dbReference>
<dbReference type="Pfam" id="PF10722">
    <property type="entry name" value="YbjN"/>
    <property type="match status" value="1"/>
</dbReference>
<evidence type="ECO:0000313" key="5">
    <source>
        <dbReference type="EMBL" id="CAB5005360.1"/>
    </source>
</evidence>
<dbReference type="EMBL" id="CAEZZA010000189">
    <property type="protein sequence ID" value="CAB4757409.1"/>
    <property type="molecule type" value="Genomic_DNA"/>
</dbReference>
<accession>A0A6J6PY67</accession>
<dbReference type="SUPFAM" id="SSF69635">
    <property type="entry name" value="Type III secretory system chaperone-like"/>
    <property type="match status" value="1"/>
</dbReference>
<evidence type="ECO:0000313" key="3">
    <source>
        <dbReference type="EMBL" id="CAB4757409.1"/>
    </source>
</evidence>
<gene>
    <name evidence="1" type="ORF">UFOPK2310_00596</name>
    <name evidence="2" type="ORF">UFOPK2625_00542</name>
    <name evidence="3" type="ORF">UFOPK2809_01223</name>
    <name evidence="4" type="ORF">UFOPK3425_00165</name>
    <name evidence="5" type="ORF">UFOPK4092_00084</name>
</gene>
<proteinExistence type="predicted"/>
<dbReference type="InterPro" id="IPR019660">
    <property type="entry name" value="Put_sensory_transdc_reg_YbjN"/>
</dbReference>
<protein>
    <submittedName>
        <fullName evidence="2">Unannotated protein</fullName>
    </submittedName>
</protein>
<evidence type="ECO:0000313" key="1">
    <source>
        <dbReference type="EMBL" id="CAB4670717.1"/>
    </source>
</evidence>
<reference evidence="2" key="1">
    <citation type="submission" date="2020-05" db="EMBL/GenBank/DDBJ databases">
        <authorList>
            <person name="Chiriac C."/>
            <person name="Salcher M."/>
            <person name="Ghai R."/>
            <person name="Kavagutti S V."/>
        </authorList>
    </citation>
    <scope>NUCLEOTIDE SEQUENCE</scope>
</reference>
<sequence length="169" mass="19020">MTTSDSITFIRQYLKSCELTYEESGQDTFVITLPGEQKLQTNMSLTVGTHAITINAFVSRNPEENHEGVYRWLLERNRRMYAVAFAIDHLGDIYLTGRIPLNSITSAELDRVLGSVLEYSDGAFNTILELGFAASIKREWAWRISRGESTANLAAFAHLTEVDQARSPK</sequence>
<evidence type="ECO:0000313" key="2">
    <source>
        <dbReference type="EMBL" id="CAB4701765.1"/>
    </source>
</evidence>
<organism evidence="2">
    <name type="scientific">freshwater metagenome</name>
    <dbReference type="NCBI Taxonomy" id="449393"/>
    <lineage>
        <taxon>unclassified sequences</taxon>
        <taxon>metagenomes</taxon>
        <taxon>ecological metagenomes</taxon>
    </lineage>
</organism>
<dbReference type="EMBL" id="CAEZXZ010000063">
    <property type="protein sequence ID" value="CAB4701765.1"/>
    <property type="molecule type" value="Genomic_DNA"/>
</dbReference>
<dbReference type="EMBL" id="CAFBLV010000015">
    <property type="protein sequence ID" value="CAB4861170.1"/>
    <property type="molecule type" value="Genomic_DNA"/>
</dbReference>
<dbReference type="EMBL" id="CAFBPJ010000004">
    <property type="protein sequence ID" value="CAB5005360.1"/>
    <property type="molecule type" value="Genomic_DNA"/>
</dbReference>
<name>A0A6J6PY67_9ZZZZ</name>
<evidence type="ECO:0000313" key="4">
    <source>
        <dbReference type="EMBL" id="CAB4861170.1"/>
    </source>
</evidence>
<dbReference type="EMBL" id="CAEZWW010000055">
    <property type="protein sequence ID" value="CAB4670717.1"/>
    <property type="molecule type" value="Genomic_DNA"/>
</dbReference>
<dbReference type="AlphaFoldDB" id="A0A6J6PY67"/>